<dbReference type="STRING" id="231916.A0A409YQL0"/>
<protein>
    <submittedName>
        <fullName evidence="2">Uncharacterized protein</fullName>
    </submittedName>
</protein>
<evidence type="ECO:0000313" key="2">
    <source>
        <dbReference type="EMBL" id="PPR05288.1"/>
    </source>
</evidence>
<organism evidence="2 3">
    <name type="scientific">Gymnopilus dilepis</name>
    <dbReference type="NCBI Taxonomy" id="231916"/>
    <lineage>
        <taxon>Eukaryota</taxon>
        <taxon>Fungi</taxon>
        <taxon>Dikarya</taxon>
        <taxon>Basidiomycota</taxon>
        <taxon>Agaricomycotina</taxon>
        <taxon>Agaricomycetes</taxon>
        <taxon>Agaricomycetidae</taxon>
        <taxon>Agaricales</taxon>
        <taxon>Agaricineae</taxon>
        <taxon>Hymenogastraceae</taxon>
        <taxon>Gymnopilus</taxon>
    </lineage>
</organism>
<dbReference type="OrthoDB" id="2634326at2759"/>
<reference evidence="2 3" key="1">
    <citation type="journal article" date="2018" name="Evol. Lett.">
        <title>Horizontal gene cluster transfer increased hallucinogenic mushroom diversity.</title>
        <authorList>
            <person name="Reynolds H.T."/>
            <person name="Vijayakumar V."/>
            <person name="Gluck-Thaler E."/>
            <person name="Korotkin H.B."/>
            <person name="Matheny P.B."/>
            <person name="Slot J.C."/>
        </authorList>
    </citation>
    <scope>NUCLEOTIDE SEQUENCE [LARGE SCALE GENOMIC DNA]</scope>
    <source>
        <strain evidence="2 3">SRW20</strain>
    </source>
</reference>
<dbReference type="Proteomes" id="UP000284706">
    <property type="component" value="Unassembled WGS sequence"/>
</dbReference>
<dbReference type="InParanoid" id="A0A409YQL0"/>
<evidence type="ECO:0000313" key="3">
    <source>
        <dbReference type="Proteomes" id="UP000284706"/>
    </source>
</evidence>
<sequence length="551" mass="62777">MSTYTDCYGWERGHDSHMPNFLSHKKDGPDSFDATDALSIAEMPKNFSYPIFNLPVDQRGEIDDNGNPRPWKMIVTSPNMVWIPDFSADPLNVCVRSDGRFFTADYTLWPQWFFPGTYYYPFVLRKPLTPGAMENHPYKLAWYDMKRSDFIPEKGSISNDIGRLRPDLADALIDMRRGLCQKIKDMKAKATVHPHLFREIFHCERGMVLSSVTLRCAPQSYPHTLINLTTFQRYFLETLACYDYLNDWRFRDSDPQERTAVDLNIVGTVTPDVEVAQNFFQQGVPVWLVRPPSRVLYSVTTVHTQVTPRSPVSMELESKVEPWAAVIHNGPPSVTRNRACQSIRSYNIKLGHAAYYQPETELIPEALPLVPPSYYQPETELIPEALPLVPPSLAFFPSGSFDNRPSSSSSSSRMITATQIPATSQSRNVSKQGTQANKAKVTVSKHSPIARQNNINRDKFYVSKSQWEPPVIAAWSSALASVDCAETNAVQHVDRDLLRGYLFPDPFLFTKAEGSNGRSSIYMLAWLATRAKWMEWLIDNQDDVKRYPRPQ</sequence>
<accession>A0A409YQL0</accession>
<dbReference type="EMBL" id="NHYE01000494">
    <property type="protein sequence ID" value="PPR05288.1"/>
    <property type="molecule type" value="Genomic_DNA"/>
</dbReference>
<feature type="non-terminal residue" evidence="2">
    <location>
        <position position="551"/>
    </location>
</feature>
<feature type="compositionally biased region" description="Polar residues" evidence="1">
    <location>
        <begin position="420"/>
        <end position="437"/>
    </location>
</feature>
<keyword evidence="3" id="KW-1185">Reference proteome</keyword>
<dbReference type="AlphaFoldDB" id="A0A409YQL0"/>
<proteinExistence type="predicted"/>
<name>A0A409YQL0_9AGAR</name>
<evidence type="ECO:0000256" key="1">
    <source>
        <dbReference type="SAM" id="MobiDB-lite"/>
    </source>
</evidence>
<feature type="region of interest" description="Disordered" evidence="1">
    <location>
        <begin position="420"/>
        <end position="446"/>
    </location>
</feature>
<comment type="caution">
    <text evidence="2">The sequence shown here is derived from an EMBL/GenBank/DDBJ whole genome shotgun (WGS) entry which is preliminary data.</text>
</comment>
<gene>
    <name evidence="2" type="ORF">CVT26_011612</name>
</gene>